<comment type="caution">
    <text evidence="2">The sequence shown here is derived from an EMBL/GenBank/DDBJ whole genome shotgun (WGS) entry which is preliminary data.</text>
</comment>
<gene>
    <name evidence="2" type="ORF">OPS25_00130</name>
</gene>
<accession>A0ABT3P2C0</accession>
<evidence type="ECO:0000313" key="3">
    <source>
        <dbReference type="Proteomes" id="UP001142810"/>
    </source>
</evidence>
<feature type="domain" description="DUF5655" evidence="1">
    <location>
        <begin position="68"/>
        <end position="172"/>
    </location>
</feature>
<dbReference type="InterPro" id="IPR043714">
    <property type="entry name" value="DUF5655"/>
</dbReference>
<organism evidence="2 3">
    <name type="scientific">Alteromonas aquimaris</name>
    <dbReference type="NCBI Taxonomy" id="2998417"/>
    <lineage>
        <taxon>Bacteria</taxon>
        <taxon>Pseudomonadati</taxon>
        <taxon>Pseudomonadota</taxon>
        <taxon>Gammaproteobacteria</taxon>
        <taxon>Alteromonadales</taxon>
        <taxon>Alteromonadaceae</taxon>
        <taxon>Alteromonas/Salinimonas group</taxon>
        <taxon>Alteromonas</taxon>
    </lineage>
</organism>
<proteinExistence type="predicted"/>
<dbReference type="InterPro" id="IPR025629">
    <property type="entry name" value="DUF4287"/>
</dbReference>
<name>A0ABT3P2C0_9ALTE</name>
<dbReference type="EMBL" id="JAPFRD010000001">
    <property type="protein sequence ID" value="MCW8106907.1"/>
    <property type="molecule type" value="Genomic_DNA"/>
</dbReference>
<dbReference type="Pfam" id="PF14117">
    <property type="entry name" value="DUF4287"/>
    <property type="match status" value="1"/>
</dbReference>
<dbReference type="Proteomes" id="UP001142810">
    <property type="component" value="Unassembled WGS sequence"/>
</dbReference>
<reference evidence="2" key="1">
    <citation type="submission" date="2022-11" db="EMBL/GenBank/DDBJ databases">
        <title>Alteromonas sp. nov., isolated from sea water of the Qingdao.</title>
        <authorList>
            <person name="Wang Q."/>
        </authorList>
    </citation>
    <scope>NUCLEOTIDE SEQUENCE</scope>
    <source>
        <strain evidence="2">ASW11-7</strain>
    </source>
</reference>
<dbReference type="Pfam" id="PF18899">
    <property type="entry name" value="DUF5655"/>
    <property type="match status" value="1"/>
</dbReference>
<keyword evidence="3" id="KW-1185">Reference proteome</keyword>
<sequence>MEENLKPKTGKTLEQWKTVLGQTKLTKHSEIVAWLKSEHQLTHGFANFISLKFRQADAASFDESELIASQYETKPGLKPIYDALVEYCRSLGPDVEIAPKKSTVSIRRKRQFALIKPATKTRMDIGLKFNDKKPLGRLLPSGPFGTMCTHRIELTEVSDIDDEIKKLVREAYAEAG</sequence>
<protein>
    <submittedName>
        <fullName evidence="2">DUF4287 domain-containing protein</fullName>
    </submittedName>
</protein>
<dbReference type="RefSeq" id="WP_265615612.1">
    <property type="nucleotide sequence ID" value="NZ_JAPFRD010000001.1"/>
</dbReference>
<evidence type="ECO:0000259" key="1">
    <source>
        <dbReference type="Pfam" id="PF18899"/>
    </source>
</evidence>
<evidence type="ECO:0000313" key="2">
    <source>
        <dbReference type="EMBL" id="MCW8106907.1"/>
    </source>
</evidence>